<reference evidence="1 2" key="1">
    <citation type="submission" date="2019-07" db="EMBL/GenBank/DDBJ databases">
        <title>Annotation for the trematode Paragonimus westermani.</title>
        <authorList>
            <person name="Choi Y.-J."/>
        </authorList>
    </citation>
    <scope>NUCLEOTIDE SEQUENCE [LARGE SCALE GENOMIC DNA]</scope>
    <source>
        <strain evidence="1">180907_Pwestermani</strain>
    </source>
</reference>
<protein>
    <recommendedName>
        <fullName evidence="3">DUF4806 domain-containing protein</fullName>
    </recommendedName>
</protein>
<accession>A0A8T0D7S7</accession>
<dbReference type="PANTHER" id="PTHR34153">
    <property type="entry name" value="SI:CH211-262H13.3-RELATED-RELATED"/>
    <property type="match status" value="1"/>
</dbReference>
<dbReference type="EMBL" id="JTDF01016971">
    <property type="protein sequence ID" value="KAF8562798.1"/>
    <property type="molecule type" value="Genomic_DNA"/>
</dbReference>
<name>A0A8T0D7S7_9TREM</name>
<dbReference type="Proteomes" id="UP000699462">
    <property type="component" value="Unassembled WGS sequence"/>
</dbReference>
<sequence length="98" mass="11137">VHSISRIGGTDLRNVVKRILNSLVHNDLAKIINWRGLNGKIKFSTMQLTNAIKDGVIRTAAFEETTGESVEKYVKRRFKNAGDRDGGRCKRHFKIQQN</sequence>
<feature type="non-terminal residue" evidence="1">
    <location>
        <position position="1"/>
    </location>
</feature>
<comment type="caution">
    <text evidence="1">The sequence shown here is derived from an EMBL/GenBank/DDBJ whole genome shotgun (WGS) entry which is preliminary data.</text>
</comment>
<dbReference type="PANTHER" id="PTHR34153:SF2">
    <property type="entry name" value="SI:CH211-262H13.3-RELATED"/>
    <property type="match status" value="1"/>
</dbReference>
<dbReference type="OrthoDB" id="5989442at2759"/>
<dbReference type="AlphaFoldDB" id="A0A8T0D7S7"/>
<evidence type="ECO:0000313" key="2">
    <source>
        <dbReference type="Proteomes" id="UP000699462"/>
    </source>
</evidence>
<evidence type="ECO:0000313" key="1">
    <source>
        <dbReference type="EMBL" id="KAF8562798.1"/>
    </source>
</evidence>
<proteinExistence type="predicted"/>
<organism evidence="1 2">
    <name type="scientific">Paragonimus westermani</name>
    <dbReference type="NCBI Taxonomy" id="34504"/>
    <lineage>
        <taxon>Eukaryota</taxon>
        <taxon>Metazoa</taxon>
        <taxon>Spiralia</taxon>
        <taxon>Lophotrochozoa</taxon>
        <taxon>Platyhelminthes</taxon>
        <taxon>Trematoda</taxon>
        <taxon>Digenea</taxon>
        <taxon>Plagiorchiida</taxon>
        <taxon>Troglotremata</taxon>
        <taxon>Troglotrematidae</taxon>
        <taxon>Paragonimus</taxon>
    </lineage>
</organism>
<evidence type="ECO:0008006" key="3">
    <source>
        <dbReference type="Google" id="ProtNLM"/>
    </source>
</evidence>
<keyword evidence="2" id="KW-1185">Reference proteome</keyword>
<gene>
    <name evidence="1" type="ORF">P879_10634</name>
</gene>